<sequence>MAAEYLPHPQARGQVDLGLSKRLHIQQPKRPHISTGNDKSSDMLSASDNPQGFRSLDARPLPYEVPPIGVHQNDTVKQKTVSVQSHHPSPPASPSPTTAYPGPALDSNLQLPSTPSYAKKGKSANISRPNVNINITYSTNYNLNVGGGRFDSFLSSPVKKSFVGSTLTRLQRLATPSINRDTIKFCLFCSLWYSSSALTNNTGKQILNHFKYPVTLTYIQFGFVSGLCWLMSRMGAVGAIKRPNRGVISQVLPLAIFQIAGHIFSSMAISRVPVSFAHTIKALSPLFTVFLYRVIYQVFYGPKVYLSLLPLTLGVMLVCMSELTFNMVGFLCALISTLIFVVQNIFSKKIFTENSGGGSNKLDKISLLFYSSGLAFLLMGPLWLSSDGWGFLFGPSSDRKVASWMSHRIPMLFLLNGTTHFAQNVIAFHLLSLVSPVTYSVASLIKRIFVITASIIWFAQPVDARQGAGILLTFFGLWVYQGAKREVGKGEEKLVKVREVLPLSRNGKSSI</sequence>
<comment type="subcellular location">
    <subcellularLocation>
        <location evidence="1">Membrane</location>
        <topology evidence="1">Multi-pass membrane protein</topology>
    </subcellularLocation>
</comment>
<dbReference type="InterPro" id="IPR050186">
    <property type="entry name" value="TPT_transporter"/>
</dbReference>
<dbReference type="FunCoup" id="A0A0L0HDZ1">
    <property type="interactions" value="341"/>
</dbReference>
<dbReference type="STRING" id="645134.A0A0L0HDZ1"/>
<keyword evidence="3 6" id="KW-1133">Transmembrane helix</keyword>
<feature type="compositionally biased region" description="Polar residues" evidence="5">
    <location>
        <begin position="72"/>
        <end position="87"/>
    </location>
</feature>
<feature type="transmembrane region" description="Helical" evidence="6">
    <location>
        <begin position="275"/>
        <end position="292"/>
    </location>
</feature>
<evidence type="ECO:0000259" key="7">
    <source>
        <dbReference type="Pfam" id="PF03151"/>
    </source>
</evidence>
<keyword evidence="8" id="KW-0670">Pyruvate</keyword>
<dbReference type="GeneID" id="27688939"/>
<evidence type="ECO:0000256" key="3">
    <source>
        <dbReference type="ARBA" id="ARBA00022989"/>
    </source>
</evidence>
<keyword evidence="2 6" id="KW-0812">Transmembrane</keyword>
<feature type="transmembrane region" description="Helical" evidence="6">
    <location>
        <begin position="367"/>
        <end position="384"/>
    </location>
</feature>
<gene>
    <name evidence="8" type="ORF">SPPG_05575</name>
</gene>
<dbReference type="PANTHER" id="PTHR11132">
    <property type="entry name" value="SOLUTE CARRIER FAMILY 35"/>
    <property type="match status" value="1"/>
</dbReference>
<dbReference type="InterPro" id="IPR004853">
    <property type="entry name" value="Sugar_P_trans_dom"/>
</dbReference>
<evidence type="ECO:0000256" key="2">
    <source>
        <dbReference type="ARBA" id="ARBA00022692"/>
    </source>
</evidence>
<feature type="compositionally biased region" description="Low complexity" evidence="5">
    <location>
        <begin position="95"/>
        <end position="104"/>
    </location>
</feature>
<feature type="compositionally biased region" description="Polar residues" evidence="5">
    <location>
        <begin position="34"/>
        <end position="52"/>
    </location>
</feature>
<dbReference type="Pfam" id="PF03151">
    <property type="entry name" value="TPT"/>
    <property type="match status" value="1"/>
</dbReference>
<feature type="compositionally biased region" description="Basic residues" evidence="5">
    <location>
        <begin position="21"/>
        <end position="32"/>
    </location>
</feature>
<protein>
    <submittedName>
        <fullName evidence="8">Tpt phosphate/phosphoenolpyruvate translocator</fullName>
    </submittedName>
</protein>
<feature type="domain" description="Sugar phosphate transporter" evidence="7">
    <location>
        <begin position="184"/>
        <end position="480"/>
    </location>
</feature>
<feature type="compositionally biased region" description="Polar residues" evidence="5">
    <location>
        <begin position="107"/>
        <end position="116"/>
    </location>
</feature>
<feature type="transmembrane region" description="Helical" evidence="6">
    <location>
        <begin position="251"/>
        <end position="269"/>
    </location>
</feature>
<evidence type="ECO:0000313" key="8">
    <source>
        <dbReference type="EMBL" id="KNC99327.1"/>
    </source>
</evidence>
<proteinExistence type="predicted"/>
<evidence type="ECO:0000313" key="9">
    <source>
        <dbReference type="Proteomes" id="UP000053201"/>
    </source>
</evidence>
<dbReference type="InterPro" id="IPR037185">
    <property type="entry name" value="EmrE-like"/>
</dbReference>
<dbReference type="EMBL" id="KQ257458">
    <property type="protein sequence ID" value="KNC99327.1"/>
    <property type="molecule type" value="Genomic_DNA"/>
</dbReference>
<accession>A0A0L0HDZ1</accession>
<feature type="region of interest" description="Disordered" evidence="5">
    <location>
        <begin position="1"/>
        <end position="124"/>
    </location>
</feature>
<dbReference type="SUPFAM" id="SSF103481">
    <property type="entry name" value="Multidrug resistance efflux transporter EmrE"/>
    <property type="match status" value="1"/>
</dbReference>
<dbReference type="GO" id="GO:0016020">
    <property type="term" value="C:membrane"/>
    <property type="evidence" value="ECO:0007669"/>
    <property type="project" value="UniProtKB-SubCell"/>
</dbReference>
<keyword evidence="9" id="KW-1185">Reference proteome</keyword>
<dbReference type="InParanoid" id="A0A0L0HDZ1"/>
<dbReference type="VEuPathDB" id="FungiDB:SPPG_05575"/>
<evidence type="ECO:0000256" key="5">
    <source>
        <dbReference type="SAM" id="MobiDB-lite"/>
    </source>
</evidence>
<keyword evidence="4 6" id="KW-0472">Membrane</keyword>
<feature type="transmembrane region" description="Helical" evidence="6">
    <location>
        <begin position="304"/>
        <end position="321"/>
    </location>
</feature>
<dbReference type="Proteomes" id="UP000053201">
    <property type="component" value="Unassembled WGS sequence"/>
</dbReference>
<reference evidence="8 9" key="1">
    <citation type="submission" date="2009-08" db="EMBL/GenBank/DDBJ databases">
        <title>The Genome Sequence of Spizellomyces punctatus strain DAOM BR117.</title>
        <authorList>
            <consortium name="The Broad Institute Genome Sequencing Platform"/>
            <person name="Russ C."/>
            <person name="Cuomo C."/>
            <person name="Shea T."/>
            <person name="Young S.K."/>
            <person name="Zeng Q."/>
            <person name="Koehrsen M."/>
            <person name="Haas B."/>
            <person name="Borodovsky M."/>
            <person name="Guigo R."/>
            <person name="Alvarado L."/>
            <person name="Berlin A."/>
            <person name="Bochicchio J."/>
            <person name="Borenstein D."/>
            <person name="Chapman S."/>
            <person name="Chen Z."/>
            <person name="Engels R."/>
            <person name="Freedman E."/>
            <person name="Gellesch M."/>
            <person name="Goldberg J."/>
            <person name="Griggs A."/>
            <person name="Gujja S."/>
            <person name="Heiman D."/>
            <person name="Hepburn T."/>
            <person name="Howarth C."/>
            <person name="Jen D."/>
            <person name="Larson L."/>
            <person name="Lewis B."/>
            <person name="Mehta T."/>
            <person name="Park D."/>
            <person name="Pearson M."/>
            <person name="Roberts A."/>
            <person name="Saif S."/>
            <person name="Shenoy N."/>
            <person name="Sisk P."/>
            <person name="Stolte C."/>
            <person name="Sykes S."/>
            <person name="Thomson T."/>
            <person name="Walk T."/>
            <person name="White J."/>
            <person name="Yandava C."/>
            <person name="Burger G."/>
            <person name="Gray M.W."/>
            <person name="Holland P.W.H."/>
            <person name="King N."/>
            <person name="Lang F.B.F."/>
            <person name="Roger A.J."/>
            <person name="Ruiz-Trillo I."/>
            <person name="Lander E."/>
            <person name="Nusbaum C."/>
        </authorList>
    </citation>
    <scope>NUCLEOTIDE SEQUENCE [LARGE SCALE GENOMIC DNA]</scope>
    <source>
        <strain evidence="8 9">DAOM BR117</strain>
    </source>
</reference>
<evidence type="ECO:0000256" key="1">
    <source>
        <dbReference type="ARBA" id="ARBA00004141"/>
    </source>
</evidence>
<evidence type="ECO:0000256" key="6">
    <source>
        <dbReference type="SAM" id="Phobius"/>
    </source>
</evidence>
<feature type="transmembrane region" description="Helical" evidence="6">
    <location>
        <begin position="327"/>
        <end position="346"/>
    </location>
</feature>
<dbReference type="OrthoDB" id="1588579at2759"/>
<evidence type="ECO:0000256" key="4">
    <source>
        <dbReference type="ARBA" id="ARBA00023136"/>
    </source>
</evidence>
<dbReference type="AlphaFoldDB" id="A0A0L0HDZ1"/>
<feature type="transmembrane region" description="Helical" evidence="6">
    <location>
        <begin position="210"/>
        <end position="230"/>
    </location>
</feature>
<dbReference type="RefSeq" id="XP_016607367.1">
    <property type="nucleotide sequence ID" value="XM_016753784.1"/>
</dbReference>
<dbReference type="OMA" id="SYPLAVW"/>
<dbReference type="eggNOG" id="KOG1441">
    <property type="taxonomic scope" value="Eukaryota"/>
</dbReference>
<organism evidence="8 9">
    <name type="scientific">Spizellomyces punctatus (strain DAOM BR117)</name>
    <dbReference type="NCBI Taxonomy" id="645134"/>
    <lineage>
        <taxon>Eukaryota</taxon>
        <taxon>Fungi</taxon>
        <taxon>Fungi incertae sedis</taxon>
        <taxon>Chytridiomycota</taxon>
        <taxon>Chytridiomycota incertae sedis</taxon>
        <taxon>Chytridiomycetes</taxon>
        <taxon>Spizellomycetales</taxon>
        <taxon>Spizellomycetaceae</taxon>
        <taxon>Spizellomyces</taxon>
    </lineage>
</organism>
<name>A0A0L0HDZ1_SPIPD</name>
<feature type="transmembrane region" description="Helical" evidence="6">
    <location>
        <begin position="409"/>
        <end position="432"/>
    </location>
</feature>